<organism evidence="1 2">
    <name type="scientific">Qipengyuania flava</name>
    <dbReference type="NCBI Taxonomy" id="192812"/>
    <lineage>
        <taxon>Bacteria</taxon>
        <taxon>Pseudomonadati</taxon>
        <taxon>Pseudomonadota</taxon>
        <taxon>Alphaproteobacteria</taxon>
        <taxon>Sphingomonadales</taxon>
        <taxon>Erythrobacteraceae</taxon>
        <taxon>Qipengyuania</taxon>
    </lineage>
</organism>
<name>A0A3T1CKT8_9SPHN</name>
<reference evidence="1 2" key="1">
    <citation type="submission" date="2019-01" db="EMBL/GenBank/DDBJ databases">
        <title>Complete genome sequence of Erythrobacter flavus KJ5.</title>
        <authorList>
            <person name="Kanesaki Y."/>
            <person name="Brotosudarmo T."/>
            <person name="Moriuchi R."/>
            <person name="Awai K."/>
        </authorList>
    </citation>
    <scope>NUCLEOTIDE SEQUENCE [LARGE SCALE GENOMIC DNA]</scope>
    <source>
        <strain evidence="1 2">KJ5</strain>
    </source>
</reference>
<evidence type="ECO:0000313" key="2">
    <source>
        <dbReference type="Proteomes" id="UP000290057"/>
    </source>
</evidence>
<evidence type="ECO:0000313" key="1">
    <source>
        <dbReference type="EMBL" id="BBI21607.1"/>
    </source>
</evidence>
<gene>
    <name evidence="1" type="ORF">EKJ_24540</name>
</gene>
<dbReference type="EMBL" id="AP019389">
    <property type="protein sequence ID" value="BBI21607.1"/>
    <property type="molecule type" value="Genomic_DNA"/>
</dbReference>
<dbReference type="Proteomes" id="UP000290057">
    <property type="component" value="Chromosome"/>
</dbReference>
<sequence>MSWRAFAPYLFPLVLAAMIVALAVLLWTRGYVSASNLDLQGRTLLTLGGMIRFENVVTAFPPLPYISAIGLGYVFPLSDTIDLAIASAVLAGLLVVAWFGAFRANGLSLLEAGAACAALALNPVFLRAATEGIGFMMIHWGLWLTALGTFSLRRGERVNDLMLVSVGLSLMAFAHPFGMLLVFASLPFLALVMPADRLRNAPIPMYLMLLFPMIFCLLSFMYVNWVFVGDGTAFIHTISREGAGLGADTAPSGNGSDVRNLLLSAVSLFAVSPVLFAFFVAARGMGPLRYAVLAVSATLLAGMFLSQTFGFFPSVSLAASLGVTAAAACVARWPISRLNRVELNLLSAGLIGGAVLLFVDNAHETERWRAAMLSRSVAESDPELTGLARALTGRERILFDAEAAPAVIALRNDATGVWSSGTQQFRLASLRNRTDADVLVVRNRASGLGSDRIGRIFPTLYDSGASGYRLAYDGARWRVYELSNEVQP</sequence>
<protein>
    <submittedName>
        <fullName evidence="1">Uncharacterized protein</fullName>
    </submittedName>
</protein>
<keyword evidence="2" id="KW-1185">Reference proteome</keyword>
<dbReference type="RefSeq" id="WP_130587048.1">
    <property type="nucleotide sequence ID" value="NZ_AP019389.1"/>
</dbReference>
<dbReference type="AlphaFoldDB" id="A0A3T1CKT8"/>
<accession>A0A3T1CKT8</accession>
<proteinExistence type="predicted"/>